<reference evidence="1 2" key="1">
    <citation type="submission" date="2019-03" db="EMBL/GenBank/DDBJ databases">
        <authorList>
            <person name="Yang Y."/>
        </authorList>
    </citation>
    <scope>NUCLEOTIDE SEQUENCE [LARGE SCALE GENOMIC DNA]</scope>
    <source>
        <strain evidence="1 2">ASL-1</strain>
    </source>
</reference>
<dbReference type="Gene3D" id="3.30.160.170">
    <property type="entry name" value="FlaG-like"/>
    <property type="match status" value="1"/>
</dbReference>
<dbReference type="SUPFAM" id="SSF160214">
    <property type="entry name" value="FlaG-like"/>
    <property type="match status" value="1"/>
</dbReference>
<keyword evidence="1" id="KW-0966">Cell projection</keyword>
<dbReference type="AlphaFoldDB" id="A0A4Y8LLL4"/>
<dbReference type="PANTHER" id="PTHR37166:SF1">
    <property type="entry name" value="PROTEIN FLAG"/>
    <property type="match status" value="1"/>
</dbReference>
<sequence>MGMKIQVASNASINPELLNKIVQEREPFKAPGIKEGRVDQVGEAIERGKLNNNGLETAQEIQRKVDQTNKLFEVNYTSVKFSVHEGTERMMIRVVDQQTDEVIREIPSEDFLDMVSKMVDYMGLMVDKKI</sequence>
<name>A0A4Y8LLL4_9BACL</name>
<proteinExistence type="predicted"/>
<keyword evidence="2" id="KW-1185">Reference proteome</keyword>
<keyword evidence="1" id="KW-0969">Cilium</keyword>
<gene>
    <name evidence="1" type="ORF">E2626_00990</name>
</gene>
<dbReference type="OrthoDB" id="9799867at2"/>
<dbReference type="InterPro" id="IPR035924">
    <property type="entry name" value="FlaG-like_sf"/>
</dbReference>
<dbReference type="Pfam" id="PF03646">
    <property type="entry name" value="FlaG"/>
    <property type="match status" value="1"/>
</dbReference>
<organism evidence="1 2">
    <name type="scientific">Jeotgalibacillus salarius</name>
    <dbReference type="NCBI Taxonomy" id="546023"/>
    <lineage>
        <taxon>Bacteria</taxon>
        <taxon>Bacillati</taxon>
        <taxon>Bacillota</taxon>
        <taxon>Bacilli</taxon>
        <taxon>Bacillales</taxon>
        <taxon>Caryophanaceae</taxon>
        <taxon>Jeotgalibacillus</taxon>
    </lineage>
</organism>
<accession>A0A4Y8LLL4</accession>
<protein>
    <submittedName>
        <fullName evidence="1">Flagellar protein FlaG</fullName>
    </submittedName>
</protein>
<evidence type="ECO:0000313" key="1">
    <source>
        <dbReference type="EMBL" id="TFE03932.1"/>
    </source>
</evidence>
<dbReference type="InterPro" id="IPR005186">
    <property type="entry name" value="FlaG"/>
</dbReference>
<keyword evidence="1" id="KW-0282">Flagellum</keyword>
<dbReference type="EMBL" id="SORX01000001">
    <property type="protein sequence ID" value="TFE03932.1"/>
    <property type="molecule type" value="Genomic_DNA"/>
</dbReference>
<dbReference type="PANTHER" id="PTHR37166">
    <property type="entry name" value="PROTEIN FLAG"/>
    <property type="match status" value="1"/>
</dbReference>
<dbReference type="Proteomes" id="UP000297776">
    <property type="component" value="Unassembled WGS sequence"/>
</dbReference>
<comment type="caution">
    <text evidence="1">The sequence shown here is derived from an EMBL/GenBank/DDBJ whole genome shotgun (WGS) entry which is preliminary data.</text>
</comment>
<evidence type="ECO:0000313" key="2">
    <source>
        <dbReference type="Proteomes" id="UP000297776"/>
    </source>
</evidence>